<dbReference type="AlphaFoldDB" id="S7T7H4"/>
<dbReference type="GO" id="GO:0009099">
    <property type="term" value="P:L-valine biosynthetic process"/>
    <property type="evidence" value="ECO:0007669"/>
    <property type="project" value="UniProtKB-UniPathway"/>
</dbReference>
<dbReference type="OrthoDB" id="2254214at2"/>
<dbReference type="SUPFAM" id="SSF52467">
    <property type="entry name" value="DHS-like NAD/FAD-binding domain"/>
    <property type="match status" value="1"/>
</dbReference>
<keyword evidence="7 11" id="KW-0479">Metal-binding</keyword>
<dbReference type="GO" id="GO:0009097">
    <property type="term" value="P:isoleucine biosynthetic process"/>
    <property type="evidence" value="ECO:0007669"/>
    <property type="project" value="UniProtKB-UniPathway"/>
</dbReference>
<reference evidence="15 16" key="1">
    <citation type="journal article" date="2013" name="Genome Announc.">
        <title>Draft genome sequences for three mercury-methylating, sulfate-reducing bacteria.</title>
        <authorList>
            <person name="Brown S.D."/>
            <person name="Hurt R.A.Jr."/>
            <person name="Gilmour C.C."/>
            <person name="Elias D.A."/>
        </authorList>
    </citation>
    <scope>NUCLEOTIDE SEQUENCE [LARGE SCALE GENOMIC DNA]</scope>
    <source>
        <strain evidence="15 16">DSM 16529</strain>
    </source>
</reference>
<comment type="pathway">
    <text evidence="2 11">Amino-acid biosynthesis; L-valine biosynthesis; L-valine from pyruvate: step 1/4.</text>
</comment>
<gene>
    <name evidence="15" type="ORF">dsat_0508</name>
</gene>
<comment type="cofactor">
    <cofactor evidence="11">
        <name>thiamine diphosphate</name>
        <dbReference type="ChEBI" id="CHEBI:58937"/>
    </cofactor>
    <text evidence="11">Binds 1 thiamine pyrophosphate per subunit.</text>
</comment>
<dbReference type="Gene3D" id="3.40.50.1220">
    <property type="entry name" value="TPP-binding domain"/>
    <property type="match status" value="1"/>
</dbReference>
<keyword evidence="6 11" id="KW-0808">Transferase</keyword>
<dbReference type="STRING" id="1121439.dsat_0508"/>
<comment type="pathway">
    <text evidence="1 11">Amino-acid biosynthesis; L-isoleucine biosynthesis; L-isoleucine from 2-oxobutanoate: step 1/4.</text>
</comment>
<dbReference type="InterPro" id="IPR045229">
    <property type="entry name" value="TPP_enz"/>
</dbReference>
<dbReference type="FunFam" id="3.40.50.970:FF:000007">
    <property type="entry name" value="Acetolactate synthase"/>
    <property type="match status" value="1"/>
</dbReference>
<dbReference type="CDD" id="cd02015">
    <property type="entry name" value="TPP_AHAS"/>
    <property type="match status" value="1"/>
</dbReference>
<dbReference type="Gene3D" id="3.40.50.970">
    <property type="match status" value="2"/>
</dbReference>
<evidence type="ECO:0000256" key="8">
    <source>
        <dbReference type="ARBA" id="ARBA00022842"/>
    </source>
</evidence>
<dbReference type="NCBIfam" id="TIGR00118">
    <property type="entry name" value="acolac_lg"/>
    <property type="match status" value="1"/>
</dbReference>
<dbReference type="PANTHER" id="PTHR18968">
    <property type="entry name" value="THIAMINE PYROPHOSPHATE ENZYMES"/>
    <property type="match status" value="1"/>
</dbReference>
<dbReference type="GO" id="GO:0003984">
    <property type="term" value="F:acetolactate synthase activity"/>
    <property type="evidence" value="ECO:0007669"/>
    <property type="project" value="UniProtKB-EC"/>
</dbReference>
<feature type="domain" description="Thiamine pyrophosphate enzyme N-terminal TPP-binding" evidence="14">
    <location>
        <begin position="5"/>
        <end position="118"/>
    </location>
</feature>
<dbReference type="InterPro" id="IPR000399">
    <property type="entry name" value="TPP-bd_CS"/>
</dbReference>
<proteinExistence type="inferred from homology"/>
<dbReference type="UniPathway" id="UPA00049">
    <property type="reaction ID" value="UER00059"/>
</dbReference>
<evidence type="ECO:0000256" key="6">
    <source>
        <dbReference type="ARBA" id="ARBA00022679"/>
    </source>
</evidence>
<dbReference type="EMBL" id="ATHI01000026">
    <property type="protein sequence ID" value="EPR33067.1"/>
    <property type="molecule type" value="Genomic_DNA"/>
</dbReference>
<dbReference type="Pfam" id="PF02776">
    <property type="entry name" value="TPP_enzyme_N"/>
    <property type="match status" value="1"/>
</dbReference>
<dbReference type="SUPFAM" id="SSF52518">
    <property type="entry name" value="Thiamin diphosphate-binding fold (THDP-binding)"/>
    <property type="match status" value="2"/>
</dbReference>
<evidence type="ECO:0000259" key="14">
    <source>
        <dbReference type="Pfam" id="PF02776"/>
    </source>
</evidence>
<accession>S7T7H4</accession>
<comment type="caution">
    <text evidence="15">The sequence shown here is derived from an EMBL/GenBank/DDBJ whole genome shotgun (WGS) entry which is preliminary data.</text>
</comment>
<evidence type="ECO:0000256" key="4">
    <source>
        <dbReference type="ARBA" id="ARBA00013145"/>
    </source>
</evidence>
<dbReference type="Pfam" id="PF02775">
    <property type="entry name" value="TPP_enzyme_C"/>
    <property type="match status" value="1"/>
</dbReference>
<dbReference type="InterPro" id="IPR039368">
    <property type="entry name" value="AHAS_TPP"/>
</dbReference>
<keyword evidence="16" id="KW-1185">Reference proteome</keyword>
<comment type="catalytic activity">
    <reaction evidence="11">
        <text>2 pyruvate + H(+) = (2S)-2-acetolactate + CO2</text>
        <dbReference type="Rhea" id="RHEA:25249"/>
        <dbReference type="ChEBI" id="CHEBI:15361"/>
        <dbReference type="ChEBI" id="CHEBI:15378"/>
        <dbReference type="ChEBI" id="CHEBI:16526"/>
        <dbReference type="ChEBI" id="CHEBI:58476"/>
        <dbReference type="EC" id="2.2.1.6"/>
    </reaction>
</comment>
<dbReference type="CDD" id="cd07035">
    <property type="entry name" value="TPP_PYR_POX_like"/>
    <property type="match status" value="1"/>
</dbReference>
<feature type="domain" description="Thiamine pyrophosphate enzyme central" evidence="12">
    <location>
        <begin position="191"/>
        <end position="326"/>
    </location>
</feature>
<evidence type="ECO:0000259" key="13">
    <source>
        <dbReference type="Pfam" id="PF02775"/>
    </source>
</evidence>
<dbReference type="GO" id="GO:0030976">
    <property type="term" value="F:thiamine pyrophosphate binding"/>
    <property type="evidence" value="ECO:0007669"/>
    <property type="project" value="UniProtKB-UniRule"/>
</dbReference>
<evidence type="ECO:0000313" key="16">
    <source>
        <dbReference type="Proteomes" id="UP000014975"/>
    </source>
</evidence>
<dbReference type="EC" id="2.2.1.6" evidence="4 11"/>
<dbReference type="PANTHER" id="PTHR18968:SF170">
    <property type="entry name" value="ACETOLACTATE SYNTHASE ISOZYME 1 LARGE SUBUNIT"/>
    <property type="match status" value="1"/>
</dbReference>
<evidence type="ECO:0000256" key="7">
    <source>
        <dbReference type="ARBA" id="ARBA00022723"/>
    </source>
</evidence>
<keyword evidence="10 11" id="KW-0100">Branched-chain amino acid biosynthesis</keyword>
<dbReference type="InterPro" id="IPR029035">
    <property type="entry name" value="DHS-like_NAD/FAD-binding_dom"/>
</dbReference>
<dbReference type="PATRIC" id="fig|1121439.3.peg.1864"/>
<evidence type="ECO:0000256" key="3">
    <source>
        <dbReference type="ARBA" id="ARBA00007812"/>
    </source>
</evidence>
<dbReference type="eggNOG" id="COG0028">
    <property type="taxonomic scope" value="Bacteria"/>
</dbReference>
<evidence type="ECO:0000256" key="2">
    <source>
        <dbReference type="ARBA" id="ARBA00005025"/>
    </source>
</evidence>
<dbReference type="GO" id="GO:0050660">
    <property type="term" value="F:flavin adenine dinucleotide binding"/>
    <property type="evidence" value="ECO:0007669"/>
    <property type="project" value="InterPro"/>
</dbReference>
<comment type="similarity">
    <text evidence="3 11">Belongs to the TPP enzyme family.</text>
</comment>
<feature type="domain" description="Thiamine pyrophosphate enzyme TPP-binding" evidence="13">
    <location>
        <begin position="394"/>
        <end position="541"/>
    </location>
</feature>
<dbReference type="Proteomes" id="UP000014975">
    <property type="component" value="Unassembled WGS sequence"/>
</dbReference>
<dbReference type="Pfam" id="PF00205">
    <property type="entry name" value="TPP_enzyme_M"/>
    <property type="match status" value="1"/>
</dbReference>
<dbReference type="InterPro" id="IPR012000">
    <property type="entry name" value="Thiamin_PyroP_enz_cen_dom"/>
</dbReference>
<dbReference type="RefSeq" id="WP_020887202.1">
    <property type="nucleotide sequence ID" value="NZ_ATHI01000026.1"/>
</dbReference>
<evidence type="ECO:0000256" key="10">
    <source>
        <dbReference type="ARBA" id="ARBA00023304"/>
    </source>
</evidence>
<evidence type="ECO:0000256" key="9">
    <source>
        <dbReference type="ARBA" id="ARBA00023052"/>
    </source>
</evidence>
<dbReference type="InterPro" id="IPR011766">
    <property type="entry name" value="TPP_enzyme_TPP-bd"/>
</dbReference>
<name>S7T7H4_9BACT</name>
<dbReference type="InterPro" id="IPR012846">
    <property type="entry name" value="Acetolactate_synth_lsu"/>
</dbReference>
<dbReference type="GO" id="GO:0005948">
    <property type="term" value="C:acetolactate synthase complex"/>
    <property type="evidence" value="ECO:0007669"/>
    <property type="project" value="TreeGrafter"/>
</dbReference>
<keyword evidence="9 11" id="KW-0786">Thiamine pyrophosphate</keyword>
<dbReference type="FunFam" id="3.40.50.1220:FF:000008">
    <property type="entry name" value="Acetolactate synthase"/>
    <property type="match status" value="1"/>
</dbReference>
<comment type="cofactor">
    <cofactor evidence="11">
        <name>Mg(2+)</name>
        <dbReference type="ChEBI" id="CHEBI:18420"/>
    </cofactor>
    <text evidence="11">Binds 1 Mg(2+) ion per subunit.</text>
</comment>
<evidence type="ECO:0000313" key="15">
    <source>
        <dbReference type="EMBL" id="EPR33067.1"/>
    </source>
</evidence>
<keyword evidence="8 11" id="KW-0460">Magnesium</keyword>
<dbReference type="InterPro" id="IPR029061">
    <property type="entry name" value="THDP-binding"/>
</dbReference>
<keyword evidence="5 11" id="KW-0028">Amino-acid biosynthesis</keyword>
<sequence length="580" mass="60629">MPTLSGAEIIVRLLERQGIEFLAGIPGGANLPLYDALSHSTIRHVLARHEQGAGFIAQGAARASGRPAVCLATSGPGATNLLTAIADARLDSVPIVCLTGQVPSPMLGVDAFQEVDTYGLAIPVTKHCFLARSPLELLRIIPEAFRIAASGRPGPVLVDLPRDVQTAMADFDEWPEPGRADGPPAPDAEAVERAAELLGDARRPLLLLGGGAARAGAHLAARSLAERFSLPVVCTLHGLGCLPTDHPLNLGMLGMHASKAANTVLEECDLLVAVGCRLDDRATGRLDRFCPDAALIHVDIDASELGKRRAPQASIAADAADALTSLARALDKRGGGVSRSAWLGRVVHVKERFGLRPPGLDDPRSAYGVLAAAARAAASIGVRADGRDVLVATDVGRHQMRTAQVWPLAGPGRLLTSGGLGTMGFGLPAAIGAALAEPGHPVICVSGDGSLLMNVQELATAVEQDARVKILLMDNGCLGLVRQQQELFMDGRVFASRFSARADYVALARAFGMRAFDLSEHGDPEAAMAEAFAASGPCLIRCPVEDEPHVLPMVPPGAANCEMICETENHDAMEVAHVHA</sequence>
<dbReference type="InterPro" id="IPR012001">
    <property type="entry name" value="Thiamin_PyroP_enz_TPP-bd_dom"/>
</dbReference>
<evidence type="ECO:0000256" key="5">
    <source>
        <dbReference type="ARBA" id="ARBA00022605"/>
    </source>
</evidence>
<evidence type="ECO:0000259" key="12">
    <source>
        <dbReference type="Pfam" id="PF00205"/>
    </source>
</evidence>
<dbReference type="PROSITE" id="PS00187">
    <property type="entry name" value="TPP_ENZYMES"/>
    <property type="match status" value="1"/>
</dbReference>
<protein>
    <recommendedName>
        <fullName evidence="4 11">Acetolactate synthase</fullName>
        <ecNumber evidence="4 11">2.2.1.6</ecNumber>
    </recommendedName>
</protein>
<evidence type="ECO:0000256" key="11">
    <source>
        <dbReference type="RuleBase" id="RU003591"/>
    </source>
</evidence>
<evidence type="ECO:0000256" key="1">
    <source>
        <dbReference type="ARBA" id="ARBA00004974"/>
    </source>
</evidence>
<organism evidence="15 16">
    <name type="scientific">Alkalidesulfovibrio alkalitolerans DSM 16529</name>
    <dbReference type="NCBI Taxonomy" id="1121439"/>
    <lineage>
        <taxon>Bacteria</taxon>
        <taxon>Pseudomonadati</taxon>
        <taxon>Thermodesulfobacteriota</taxon>
        <taxon>Desulfovibrionia</taxon>
        <taxon>Desulfovibrionales</taxon>
        <taxon>Desulfovibrionaceae</taxon>
        <taxon>Alkalidesulfovibrio</taxon>
    </lineage>
</organism>
<dbReference type="UniPathway" id="UPA00047">
    <property type="reaction ID" value="UER00055"/>
</dbReference>
<dbReference type="GO" id="GO:0000287">
    <property type="term" value="F:magnesium ion binding"/>
    <property type="evidence" value="ECO:0007669"/>
    <property type="project" value="UniProtKB-UniRule"/>
</dbReference>